<keyword evidence="2" id="KW-0677">Repeat</keyword>
<evidence type="ECO:0000256" key="1">
    <source>
        <dbReference type="ARBA" id="ARBA00022614"/>
    </source>
</evidence>
<dbReference type="PRINTS" id="PR00019">
    <property type="entry name" value="LEURICHRPT"/>
</dbReference>
<organism evidence="3 4">
    <name type="scientific">Schinkia azotoformans MEV2011</name>
    <dbReference type="NCBI Taxonomy" id="1348973"/>
    <lineage>
        <taxon>Bacteria</taxon>
        <taxon>Bacillati</taxon>
        <taxon>Bacillota</taxon>
        <taxon>Bacilli</taxon>
        <taxon>Bacillales</taxon>
        <taxon>Bacillaceae</taxon>
        <taxon>Calidifontibacillus/Schinkia group</taxon>
        <taxon>Schinkia</taxon>
    </lineage>
</organism>
<comment type="caution">
    <text evidence="3">The sequence shown here is derived from an EMBL/GenBank/DDBJ whole genome shotgun (WGS) entry which is preliminary data.</text>
</comment>
<dbReference type="OrthoDB" id="2911226at2"/>
<dbReference type="PANTHER" id="PTHR15454">
    <property type="entry name" value="NISCHARIN RELATED"/>
    <property type="match status" value="1"/>
</dbReference>
<dbReference type="SMART" id="SM00369">
    <property type="entry name" value="LRR_TYP"/>
    <property type="match status" value="7"/>
</dbReference>
<dbReference type="InterPro" id="IPR025875">
    <property type="entry name" value="Leu-rich_rpt_4"/>
</dbReference>
<sequence length="1035" mass="117258">MKKIRLMLSIIFLINILIGSFTFANDDINTTVEVNAIKGNSSFLKNIEVSSDNQNSLADINTILTTADTITIEAISSNSRNVEESTGKKNLSQISINTINLENNILIEDMANKLAEDLARKIVGENIAIQNVNFIGSNGSAGFFNADSTIIGFEEGIVLSTGSVHNVHGPNGSNSISKSNGLNGDKDLDLLIPGYKSYDATILEFDFIPENDVLTFKYVFGSEEYPEYVSSSYNDVFGLFVNGENVAIVPDSKTPVSINNLNDHTNDQYYRENHVGTNEINIELDGLTTVLTVSANVNPGQLNHIKLAIADAGDSAYDSNIFIEAASLNSLPITFEDPILDNEIRKIINKPDGEITKADVYQIERLNLHSKGISSLEGIQHLYNLEELLLWDNNIQNIAPLSYLLNLHWLDIGENNIDDLSPLTNLTNLELLNASYNQIEDVTPINLLKQLIELDLSNNLIKFNSFSLFNANMGEENFSTMSISNPFSKLKKLKVLDLSNNQITDISNLSELTNIEELKLSENKIQDISALNQLTNLTALGIPYNEISNINSLSELTKLKYLDLSYNQIDDLSSLSNLINLSELALYNNNIYDVNPLSNLINLNTLFLSDNNIKLSQPLSYLTNLKILHISDNPISDSQALDKLTQLHELYTDDKYFSIKEWGEKIEALADKEWIIRVNHEIDPLTLTKKNIYVINENGLHEKVELKLGDDNRSIHVVPPAGGYKRGKTYELYITKQVKSVSGKDLKEPIKMKFSIELQEFASDLMKINTLSSISSINNYVNNSLQIKGWVQFFDSSLTLLEKNESENHFYNYIYQLPNNDTYKMLMNSLWKKYIFWASTSINDYYDDYGKVPHNEWTMREFIKQLRSNEKTIAEEYNIPDYSFETYLSDLNKLVESAIMTVHVHPYMGEILSIDDYIKSWKEANEKSTLKSIQLDNELNKTGLFSSTYKMKKDTTTQLSLSAKYSILKKERSYWFDDRETKAMTVTKLYDSHWLSDNKEIATVYKGKVQARNKGNTVIKVRYFGKPEKIKIEVK</sequence>
<dbReference type="PATRIC" id="fig|1348973.3.peg.4514"/>
<evidence type="ECO:0000313" key="4">
    <source>
        <dbReference type="Proteomes" id="UP000027936"/>
    </source>
</evidence>
<protein>
    <submittedName>
        <fullName evidence="3">Leucine rich repeat/Leucine Rich repeats (2 copies)</fullName>
    </submittedName>
</protein>
<dbReference type="RefSeq" id="WP_051678361.1">
    <property type="nucleotide sequence ID" value="NZ_JJRY01000033.1"/>
</dbReference>
<dbReference type="Proteomes" id="UP000027936">
    <property type="component" value="Unassembled WGS sequence"/>
</dbReference>
<evidence type="ECO:0000256" key="2">
    <source>
        <dbReference type="ARBA" id="ARBA00022737"/>
    </source>
</evidence>
<name>A0A072NG34_SCHAZ</name>
<dbReference type="InterPro" id="IPR003591">
    <property type="entry name" value="Leu-rich_rpt_typical-subtyp"/>
</dbReference>
<dbReference type="GO" id="GO:0005737">
    <property type="term" value="C:cytoplasm"/>
    <property type="evidence" value="ECO:0007669"/>
    <property type="project" value="TreeGrafter"/>
</dbReference>
<gene>
    <name evidence="3" type="ORF">M670_04645</name>
</gene>
<dbReference type="InterPro" id="IPR001611">
    <property type="entry name" value="Leu-rich_rpt"/>
</dbReference>
<dbReference type="AlphaFoldDB" id="A0A072NG34"/>
<dbReference type="NCBIfam" id="NF038133">
    <property type="entry name" value="choice_anch_L"/>
    <property type="match status" value="1"/>
</dbReference>
<dbReference type="InterPro" id="IPR032675">
    <property type="entry name" value="LRR_dom_sf"/>
</dbReference>
<dbReference type="PROSITE" id="PS51450">
    <property type="entry name" value="LRR"/>
    <property type="match status" value="10"/>
</dbReference>
<dbReference type="EMBL" id="JJRY01000033">
    <property type="protein sequence ID" value="KEF36192.1"/>
    <property type="molecule type" value="Genomic_DNA"/>
</dbReference>
<reference evidence="3 4" key="1">
    <citation type="submission" date="2014-04" db="EMBL/GenBank/DDBJ databases">
        <title>Draft genome sequence of Bacillus azotoformans MEV2011, a (co-) denitrifying strain unable to grow in the presence of oxygen.</title>
        <authorList>
            <person name="Nielsen M."/>
            <person name="Schreiber L."/>
            <person name="Finster K."/>
            <person name="Schramm A."/>
        </authorList>
    </citation>
    <scope>NUCLEOTIDE SEQUENCE [LARGE SCALE GENOMIC DNA]</scope>
    <source>
        <strain evidence="3 4">MEV2011</strain>
    </source>
</reference>
<dbReference type="Gene3D" id="3.80.10.10">
    <property type="entry name" value="Ribonuclease Inhibitor"/>
    <property type="match status" value="1"/>
</dbReference>
<accession>A0A072NG34</accession>
<proteinExistence type="predicted"/>
<evidence type="ECO:0000313" key="3">
    <source>
        <dbReference type="EMBL" id="KEF36192.1"/>
    </source>
</evidence>
<keyword evidence="1" id="KW-0433">Leucine-rich repeat</keyword>
<dbReference type="Gene3D" id="2.60.40.1080">
    <property type="match status" value="1"/>
</dbReference>
<dbReference type="Pfam" id="PF12799">
    <property type="entry name" value="LRR_4"/>
    <property type="match status" value="1"/>
</dbReference>
<dbReference type="SUPFAM" id="SSF49373">
    <property type="entry name" value="Invasin/intimin cell-adhesion fragments"/>
    <property type="match status" value="1"/>
</dbReference>
<dbReference type="SMART" id="SM00365">
    <property type="entry name" value="LRR_SD22"/>
    <property type="match status" value="10"/>
</dbReference>
<dbReference type="InterPro" id="IPR008964">
    <property type="entry name" value="Invasin/intimin_cell_adhesion"/>
</dbReference>
<dbReference type="InterPro" id="IPR049804">
    <property type="entry name" value="Choice_anch_L"/>
</dbReference>
<dbReference type="SUPFAM" id="SSF52058">
    <property type="entry name" value="L domain-like"/>
    <property type="match status" value="1"/>
</dbReference>